<dbReference type="GO" id="GO:0004601">
    <property type="term" value="F:peroxidase activity"/>
    <property type="evidence" value="ECO:0007669"/>
    <property type="project" value="UniProtKB-KW"/>
</dbReference>
<evidence type="ECO:0000256" key="4">
    <source>
        <dbReference type="ARBA" id="ARBA00023180"/>
    </source>
</evidence>
<keyword evidence="5" id="KW-0408">Iron</keyword>
<keyword evidence="3 6" id="KW-0560">Oxidoreductase</keyword>
<dbReference type="EMBL" id="WJQU01000002">
    <property type="protein sequence ID" value="KAJ6642403.1"/>
    <property type="molecule type" value="Genomic_DNA"/>
</dbReference>
<evidence type="ECO:0000256" key="5">
    <source>
        <dbReference type="PIRSR" id="PIRSR619791-2"/>
    </source>
</evidence>
<dbReference type="SUPFAM" id="SSF48113">
    <property type="entry name" value="Heme-dependent peroxidases"/>
    <property type="match status" value="2"/>
</dbReference>
<dbReference type="Proteomes" id="UP001151699">
    <property type="component" value="Chromosome B"/>
</dbReference>
<dbReference type="PANTHER" id="PTHR11475:SF4">
    <property type="entry name" value="CHORION PEROXIDASE"/>
    <property type="match status" value="1"/>
</dbReference>
<dbReference type="PROSITE" id="PS50292">
    <property type="entry name" value="PEROXIDASE_3"/>
    <property type="match status" value="2"/>
</dbReference>
<proteinExistence type="predicted"/>
<accession>A0A9Q0S3A5</accession>
<dbReference type="AlphaFoldDB" id="A0A9Q0S3A5"/>
<keyword evidence="7" id="KW-1185">Reference proteome</keyword>
<dbReference type="Gene3D" id="1.10.640.10">
    <property type="entry name" value="Haem peroxidase domain superfamily, animal type"/>
    <property type="match status" value="2"/>
</dbReference>
<comment type="subcellular location">
    <subcellularLocation>
        <location evidence="1">Secreted</location>
    </subcellularLocation>
</comment>
<dbReference type="Pfam" id="PF03098">
    <property type="entry name" value="An_peroxidase"/>
    <property type="match status" value="2"/>
</dbReference>
<evidence type="ECO:0000313" key="7">
    <source>
        <dbReference type="Proteomes" id="UP001151699"/>
    </source>
</evidence>
<keyword evidence="3 6" id="KW-0575">Peroxidase</keyword>
<reference evidence="6" key="1">
    <citation type="submission" date="2022-07" db="EMBL/GenBank/DDBJ databases">
        <authorList>
            <person name="Trinca V."/>
            <person name="Uliana J.V.C."/>
            <person name="Torres T.T."/>
            <person name="Ward R.J."/>
            <person name="Monesi N."/>
        </authorList>
    </citation>
    <scope>NUCLEOTIDE SEQUENCE</scope>
    <source>
        <strain evidence="6">HSMRA1968</strain>
        <tissue evidence="6">Whole embryos</tissue>
    </source>
</reference>
<evidence type="ECO:0000256" key="2">
    <source>
        <dbReference type="ARBA" id="ARBA00022525"/>
    </source>
</evidence>
<dbReference type="GO" id="GO:0005576">
    <property type="term" value="C:extracellular region"/>
    <property type="evidence" value="ECO:0007669"/>
    <property type="project" value="UniProtKB-SubCell"/>
</dbReference>
<organism evidence="6 7">
    <name type="scientific">Pseudolycoriella hygida</name>
    <dbReference type="NCBI Taxonomy" id="35572"/>
    <lineage>
        <taxon>Eukaryota</taxon>
        <taxon>Metazoa</taxon>
        <taxon>Ecdysozoa</taxon>
        <taxon>Arthropoda</taxon>
        <taxon>Hexapoda</taxon>
        <taxon>Insecta</taxon>
        <taxon>Pterygota</taxon>
        <taxon>Neoptera</taxon>
        <taxon>Endopterygota</taxon>
        <taxon>Diptera</taxon>
        <taxon>Nematocera</taxon>
        <taxon>Sciaroidea</taxon>
        <taxon>Sciaridae</taxon>
        <taxon>Pseudolycoriella</taxon>
    </lineage>
</organism>
<keyword evidence="4" id="KW-0325">Glycoprotein</keyword>
<name>A0A9Q0S3A5_9DIPT</name>
<evidence type="ECO:0000256" key="1">
    <source>
        <dbReference type="ARBA" id="ARBA00004613"/>
    </source>
</evidence>
<feature type="binding site" description="axial binding residue" evidence="5">
    <location>
        <position position="614"/>
    </location>
    <ligand>
        <name>heme b</name>
        <dbReference type="ChEBI" id="CHEBI:60344"/>
    </ligand>
    <ligandPart>
        <name>Fe</name>
        <dbReference type="ChEBI" id="CHEBI:18248"/>
    </ligandPart>
</feature>
<evidence type="ECO:0000313" key="6">
    <source>
        <dbReference type="EMBL" id="KAJ6642403.1"/>
    </source>
</evidence>
<dbReference type="PRINTS" id="PR00457">
    <property type="entry name" value="ANPEROXIDASE"/>
</dbReference>
<evidence type="ECO:0000256" key="3">
    <source>
        <dbReference type="ARBA" id="ARBA00022559"/>
    </source>
</evidence>
<dbReference type="GO" id="GO:0006979">
    <property type="term" value="P:response to oxidative stress"/>
    <property type="evidence" value="ECO:0007669"/>
    <property type="project" value="InterPro"/>
</dbReference>
<sequence length="855" mass="95913">MLESMVMKIGKTSQNGYGADIISMDIQRARDQGLPCYLDVRRKCNLQPEINSFADLKKIMQPENVELLQKVYEAPEDIDYYVGGIFETYEILGNPLVGPTFGCVIARQWDNFAGGDIYYYSNPNSPYPLTPSQIDAVHNFNISSLLCVNSNMDQTAQVWPYAPNEEVNPLRKCSEFPTFDFAPWKCFFLLLAALIGVRADIPQAIETCEQFNSALNNVRSLVHKENNRDEDLENLGFTYADNIFGAAPTYDTCSANIGKIARLHTVAAQYFKDKYNVPEDQFKNYVAECNANEPVSATCRTPSAPAPKYRPIDGRGNNLNNPEWGASDTPFARFGPKGYADGVNVPKKALSGAPLPNPRKIVEEALTKATRAAPPPLAYGVFALMTVLFITHDVHYQTAVQPSDAEKEIQCCLDDRSKALPASLSHPSCFPIEIATNDTLYQQGGVGCISLVRSERAEYTDQVQAGEIMNRATSFLDLSLIYGNHQSELDPIRLYSGGLFRMGRNNLLPVDSNGKYIPSMRRFTMVPMASIWPSLFARNHNYLAQGLAEINPQWDDETLFQEARRINIALFQYNLITSKAVEASISNIPIKEEYDETRNAATTLEFSIAYRMAHYYIHDNMLWQDENLNEKRVLQSDTIGRIDLLEDDFDGALRGSLGQLVNAGEYGDEITNRIGKTSQNGYGADIISMDIQRARDQGLPCYLDVRRKCNLQPEINSFADLKKIMQPENVELLQKVYEAPEDIDYYVGGIFETYEILGNPLVGPTFGCVIARQWDNFAGGDIYYYSNPNSPYPLTPSQIDAVHNFNISSLLCVNSNMDQTAQVWPYAPNEEVNPLRKCSEFPTFDFAPWKVPNAS</sequence>
<dbReference type="GO" id="GO:0020037">
    <property type="term" value="F:heme binding"/>
    <property type="evidence" value="ECO:0007669"/>
    <property type="project" value="InterPro"/>
</dbReference>
<dbReference type="InterPro" id="IPR037120">
    <property type="entry name" value="Haem_peroxidase_sf_animal"/>
</dbReference>
<comment type="caution">
    <text evidence="6">The sequence shown here is derived from an EMBL/GenBank/DDBJ whole genome shotgun (WGS) entry which is preliminary data.</text>
</comment>
<dbReference type="InterPro" id="IPR010255">
    <property type="entry name" value="Haem_peroxidase_sf"/>
</dbReference>
<keyword evidence="2" id="KW-0964">Secreted</keyword>
<protein>
    <submittedName>
        <fullName evidence="6">Peroxidase</fullName>
    </submittedName>
</protein>
<dbReference type="InterPro" id="IPR019791">
    <property type="entry name" value="Haem_peroxidase_animal"/>
</dbReference>
<dbReference type="PANTHER" id="PTHR11475">
    <property type="entry name" value="OXIDASE/PEROXIDASE"/>
    <property type="match status" value="1"/>
</dbReference>
<dbReference type="GO" id="GO:0046872">
    <property type="term" value="F:metal ion binding"/>
    <property type="evidence" value="ECO:0007669"/>
    <property type="project" value="UniProtKB-KW"/>
</dbReference>
<gene>
    <name evidence="6" type="primary">Pxd_6</name>
    <name evidence="6" type="ORF">Bhyg_07351</name>
</gene>
<dbReference type="OrthoDB" id="823504at2759"/>
<keyword evidence="5" id="KW-0349">Heme</keyword>
<keyword evidence="5" id="KW-0479">Metal-binding</keyword>